<evidence type="ECO:0008006" key="7">
    <source>
        <dbReference type="Google" id="ProtNLM"/>
    </source>
</evidence>
<evidence type="ECO:0000256" key="1">
    <source>
        <dbReference type="SAM" id="MobiDB-lite"/>
    </source>
</evidence>
<keyword evidence="2" id="KW-0472">Membrane</keyword>
<evidence type="ECO:0000313" key="4">
    <source>
        <dbReference type="EMBL" id="QNP89636.1"/>
    </source>
</evidence>
<feature type="compositionally biased region" description="Polar residues" evidence="1">
    <location>
        <begin position="11"/>
        <end position="27"/>
    </location>
</feature>
<gene>
    <name evidence="3" type="ORF">H7348_01215</name>
    <name evidence="4" type="ORF">IAU68_07985</name>
</gene>
<feature type="region of interest" description="Disordered" evidence="1">
    <location>
        <begin position="202"/>
        <end position="234"/>
    </location>
</feature>
<feature type="transmembrane region" description="Helical" evidence="2">
    <location>
        <begin position="73"/>
        <end position="98"/>
    </location>
</feature>
<dbReference type="AlphaFoldDB" id="A0A7H0JX70"/>
<proteinExistence type="predicted"/>
<feature type="region of interest" description="Disordered" evidence="1">
    <location>
        <begin position="1"/>
        <end position="53"/>
    </location>
</feature>
<organism evidence="4 5">
    <name type="scientific">Corynebacterium lujinxingii</name>
    <dbReference type="NCBI Taxonomy" id="2763010"/>
    <lineage>
        <taxon>Bacteria</taxon>
        <taxon>Bacillati</taxon>
        <taxon>Actinomycetota</taxon>
        <taxon>Actinomycetes</taxon>
        <taxon>Mycobacteriales</taxon>
        <taxon>Corynebacteriaceae</taxon>
        <taxon>Corynebacterium</taxon>
    </lineage>
</organism>
<sequence>MAARDTRGGSRATTLTRDGSARTNRTAKPQRRRTWPGVKPHVPHSKGRGRLGSQQVVSVRGRRVGTVSAPSRFSAVSVIALPLLVIGIAVAMLLSGVATSQTFTIQNLQSKERELANEVESLNRDLEDRRSSAAIAQRAAEAGMVVANEPGVMEVVDGRAEERRPYNPEASSKIVDVNGDALRSGRASSDDRATRELADALTQRPGGNPFAAPDQPAPQVANLAPYQPNVPAGQ</sequence>
<dbReference type="RefSeq" id="WP_171192779.1">
    <property type="nucleotide sequence ID" value="NZ_CP061032.1"/>
</dbReference>
<evidence type="ECO:0000313" key="3">
    <source>
        <dbReference type="EMBL" id="MBC3177937.1"/>
    </source>
</evidence>
<keyword evidence="2" id="KW-0812">Transmembrane</keyword>
<dbReference type="Proteomes" id="UP000642876">
    <property type="component" value="Unassembled WGS sequence"/>
</dbReference>
<keyword evidence="6" id="KW-1185">Reference proteome</keyword>
<accession>A0A7H0JX70</accession>
<reference evidence="5 6" key="1">
    <citation type="submission" date="2020-08" db="EMBL/GenBank/DDBJ databases">
        <title>novel species in genus Corynebacterium.</title>
        <authorList>
            <person name="Zhang G."/>
        </authorList>
    </citation>
    <scope>NUCLEOTIDE SEQUENCE [LARGE SCALE GENOMIC DNA]</scope>
    <source>
        <strain evidence="4">Zg-917</strain>
        <strain evidence="5 6">zg-917</strain>
    </source>
</reference>
<evidence type="ECO:0000313" key="6">
    <source>
        <dbReference type="Proteomes" id="UP000642876"/>
    </source>
</evidence>
<dbReference type="Proteomes" id="UP000516235">
    <property type="component" value="Chromosome"/>
</dbReference>
<dbReference type="EMBL" id="CP061032">
    <property type="protein sequence ID" value="QNP89636.1"/>
    <property type="molecule type" value="Genomic_DNA"/>
</dbReference>
<keyword evidence="2" id="KW-1133">Transmembrane helix</keyword>
<name>A0A7H0JX70_9CORY</name>
<protein>
    <recommendedName>
        <fullName evidence="7">Cell division protein FtsL</fullName>
    </recommendedName>
</protein>
<dbReference type="EMBL" id="JACMYE010000001">
    <property type="protein sequence ID" value="MBC3177937.1"/>
    <property type="molecule type" value="Genomic_DNA"/>
</dbReference>
<evidence type="ECO:0000313" key="5">
    <source>
        <dbReference type="Proteomes" id="UP000516235"/>
    </source>
</evidence>
<dbReference type="KEGG" id="cluj:IAU68_07985"/>
<evidence type="ECO:0000256" key="2">
    <source>
        <dbReference type="SAM" id="Phobius"/>
    </source>
</evidence>